<dbReference type="EMBL" id="JAAZON010000497">
    <property type="protein sequence ID" value="NMC63651.1"/>
    <property type="molecule type" value="Genomic_DNA"/>
</dbReference>
<dbReference type="InterPro" id="IPR000917">
    <property type="entry name" value="Sulfatase_N"/>
</dbReference>
<proteinExistence type="predicted"/>
<reference evidence="3 4" key="1">
    <citation type="journal article" date="2020" name="Biotechnol. Biofuels">
        <title>New insights from the biogas microbiome by comprehensive genome-resolved metagenomics of nearly 1600 species originating from multiple anaerobic digesters.</title>
        <authorList>
            <person name="Campanaro S."/>
            <person name="Treu L."/>
            <person name="Rodriguez-R L.M."/>
            <person name="Kovalovszki A."/>
            <person name="Ziels R.M."/>
            <person name="Maus I."/>
            <person name="Zhu X."/>
            <person name="Kougias P.G."/>
            <person name="Basile A."/>
            <person name="Luo G."/>
            <person name="Schluter A."/>
            <person name="Konstantinidis K.T."/>
            <person name="Angelidaki I."/>
        </authorList>
    </citation>
    <scope>NUCLEOTIDE SEQUENCE [LARGE SCALE GENOMIC DNA]</scope>
    <source>
        <strain evidence="3">AS27yjCOA_65</strain>
    </source>
</reference>
<dbReference type="Gene3D" id="3.40.720.10">
    <property type="entry name" value="Alkaline Phosphatase, subunit A"/>
    <property type="match status" value="1"/>
</dbReference>
<gene>
    <name evidence="3" type="ORF">GYA55_10865</name>
</gene>
<evidence type="ECO:0000313" key="3">
    <source>
        <dbReference type="EMBL" id="NMC63651.1"/>
    </source>
</evidence>
<dbReference type="PANTHER" id="PTHR43751:SF3">
    <property type="entry name" value="SULFATASE N-TERMINAL DOMAIN-CONTAINING PROTEIN"/>
    <property type="match status" value="1"/>
</dbReference>
<name>A0A7X9FSR9_9DELT</name>
<dbReference type="GO" id="GO:0016787">
    <property type="term" value="F:hydrolase activity"/>
    <property type="evidence" value="ECO:0007669"/>
    <property type="project" value="UniProtKB-KW"/>
</dbReference>
<feature type="non-terminal residue" evidence="3">
    <location>
        <position position="1"/>
    </location>
</feature>
<dbReference type="PANTHER" id="PTHR43751">
    <property type="entry name" value="SULFATASE"/>
    <property type="match status" value="1"/>
</dbReference>
<dbReference type="InterPro" id="IPR017850">
    <property type="entry name" value="Alkaline_phosphatase_core_sf"/>
</dbReference>
<dbReference type="InterPro" id="IPR052701">
    <property type="entry name" value="GAG_Ulvan_Degrading_Sulfatases"/>
</dbReference>
<keyword evidence="3" id="KW-0808">Transferase</keyword>
<feature type="compositionally biased region" description="Pro residues" evidence="1">
    <location>
        <begin position="363"/>
        <end position="372"/>
    </location>
</feature>
<dbReference type="Proteomes" id="UP000524246">
    <property type="component" value="Unassembled WGS sequence"/>
</dbReference>
<keyword evidence="3" id="KW-0378">Hydrolase</keyword>
<feature type="region of interest" description="Disordered" evidence="1">
    <location>
        <begin position="353"/>
        <end position="372"/>
    </location>
</feature>
<evidence type="ECO:0000313" key="4">
    <source>
        <dbReference type="Proteomes" id="UP000524246"/>
    </source>
</evidence>
<dbReference type="AlphaFoldDB" id="A0A7X9FSR9"/>
<comment type="caution">
    <text evidence="3">The sequence shown here is derived from an EMBL/GenBank/DDBJ whole genome shotgun (WGS) entry which is preliminary data.</text>
</comment>
<evidence type="ECO:0000259" key="2">
    <source>
        <dbReference type="Pfam" id="PF00884"/>
    </source>
</evidence>
<dbReference type="SUPFAM" id="SSF53649">
    <property type="entry name" value="Alkaline phosphatase-like"/>
    <property type="match status" value="1"/>
</dbReference>
<dbReference type="Pfam" id="PF00884">
    <property type="entry name" value="Sulfatase"/>
    <property type="match status" value="1"/>
</dbReference>
<evidence type="ECO:0000256" key="1">
    <source>
        <dbReference type="SAM" id="MobiDB-lite"/>
    </source>
</evidence>
<organism evidence="3 4">
    <name type="scientific">SAR324 cluster bacterium</name>
    <dbReference type="NCBI Taxonomy" id="2024889"/>
    <lineage>
        <taxon>Bacteria</taxon>
        <taxon>Deltaproteobacteria</taxon>
        <taxon>SAR324 cluster</taxon>
    </lineage>
</organism>
<dbReference type="GO" id="GO:0016740">
    <property type="term" value="F:transferase activity"/>
    <property type="evidence" value="ECO:0007669"/>
    <property type="project" value="UniProtKB-KW"/>
</dbReference>
<sequence length="372" mass="42345">YFDIVYSSSTESHLSLYALSTGLFPLMDTTRSFPSAEEPPLTLATVLHAQGFKTAVFTFEPKVWSSIHRSSEVDLYSDPTAPERSWGVSPRARIQAKEVDRTNIDHFHNWIESLDSNQPIYAQFYLFSSHYPYNFPNAPELPAGLSFLNYPIQHRDMMKTRYSNALSQVDQSIARILDLVASHGREESSLIMITGDHGQMFHEHGRTGHGNLLYDEAIRVPWLVISPKMKKGSLCNGTPVSHIDIFPTVLSVLGSNLVHGLQGEPLIDQNFRPICPPSDRPVFFTSQAFEQEDGFISYPLKYTENYTTKGQRLFNLSSDPLERNNLVEIEPSQAKTLRSILHKMQTRQLSYHSLPQEQRQRYFPPPLPKTSN</sequence>
<dbReference type="Gene3D" id="3.30.1120.10">
    <property type="match status" value="1"/>
</dbReference>
<protein>
    <submittedName>
        <fullName evidence="3">Sulfatase-like hydrolase/transferase</fullName>
    </submittedName>
</protein>
<feature type="domain" description="Sulfatase N-terminal" evidence="2">
    <location>
        <begin position="2"/>
        <end position="254"/>
    </location>
</feature>
<accession>A0A7X9FSR9</accession>